<protein>
    <submittedName>
        <fullName evidence="7">Glycine/D-amino acid oxidase-like deaminating enzyme/nitrite reductase/ring-hydroxylating ferredoxin subunit</fullName>
    </submittedName>
</protein>
<dbReference type="CDD" id="cd03477">
    <property type="entry name" value="Rieske_YhfW_C"/>
    <property type="match status" value="1"/>
</dbReference>
<keyword evidence="3" id="KW-0408">Iron</keyword>
<dbReference type="Gene3D" id="3.50.50.60">
    <property type="entry name" value="FAD/NAD(P)-binding domain"/>
    <property type="match status" value="1"/>
</dbReference>
<dbReference type="PROSITE" id="PS51296">
    <property type="entry name" value="RIESKE"/>
    <property type="match status" value="1"/>
</dbReference>
<dbReference type="InterPro" id="IPR036922">
    <property type="entry name" value="Rieske_2Fe-2S_sf"/>
</dbReference>
<keyword evidence="2" id="KW-0479">Metal-binding</keyword>
<dbReference type="SUPFAM" id="SSF50022">
    <property type="entry name" value="ISP domain"/>
    <property type="match status" value="1"/>
</dbReference>
<gene>
    <name evidence="7" type="ORF">J2Z81_000937</name>
</gene>
<evidence type="ECO:0000259" key="6">
    <source>
        <dbReference type="PROSITE" id="PS51296"/>
    </source>
</evidence>
<dbReference type="PRINTS" id="PR00162">
    <property type="entry name" value="RIESKE"/>
</dbReference>
<comment type="caution">
    <text evidence="7">The sequence shown here is derived from an EMBL/GenBank/DDBJ whole genome shotgun (WGS) entry which is preliminary data.</text>
</comment>
<evidence type="ECO:0000313" key="8">
    <source>
        <dbReference type="Proteomes" id="UP001519294"/>
    </source>
</evidence>
<dbReference type="Pfam" id="PF00355">
    <property type="entry name" value="Rieske"/>
    <property type="match status" value="1"/>
</dbReference>
<dbReference type="InterPro" id="IPR006076">
    <property type="entry name" value="FAD-dep_OxRdtase"/>
</dbReference>
<dbReference type="InterPro" id="IPR038010">
    <property type="entry name" value="YhfW_C"/>
</dbReference>
<evidence type="ECO:0000256" key="3">
    <source>
        <dbReference type="ARBA" id="ARBA00023004"/>
    </source>
</evidence>
<dbReference type="EMBL" id="JAGIKX010000004">
    <property type="protein sequence ID" value="MBP2256993.1"/>
    <property type="molecule type" value="Genomic_DNA"/>
</dbReference>
<reference evidence="7 8" key="1">
    <citation type="submission" date="2021-03" db="EMBL/GenBank/DDBJ databases">
        <title>Genomic Encyclopedia of Type Strains, Phase IV (KMG-IV): sequencing the most valuable type-strain genomes for metagenomic binning, comparative biology and taxonomic classification.</title>
        <authorList>
            <person name="Goeker M."/>
        </authorList>
    </citation>
    <scope>NUCLEOTIDE SEQUENCE [LARGE SCALE GENOMIC DNA]</scope>
    <source>
        <strain evidence="7 8">DSM 25790</strain>
    </source>
</reference>
<evidence type="ECO:0000256" key="2">
    <source>
        <dbReference type="ARBA" id="ARBA00022723"/>
    </source>
</evidence>
<organism evidence="7 8">
    <name type="scientific">Virgibacillus alimentarius</name>
    <dbReference type="NCBI Taxonomy" id="698769"/>
    <lineage>
        <taxon>Bacteria</taxon>
        <taxon>Bacillati</taxon>
        <taxon>Bacillota</taxon>
        <taxon>Bacilli</taxon>
        <taxon>Bacillales</taxon>
        <taxon>Bacillaceae</taxon>
        <taxon>Virgibacillus</taxon>
    </lineage>
</organism>
<keyword evidence="5" id="KW-1015">Disulfide bond</keyword>
<proteinExistence type="predicted"/>
<name>A0ABS4S662_9BACI</name>
<keyword evidence="8" id="KW-1185">Reference proteome</keyword>
<dbReference type="PANTHER" id="PTHR13847">
    <property type="entry name" value="SARCOSINE DEHYDROGENASE-RELATED"/>
    <property type="match status" value="1"/>
</dbReference>
<dbReference type="Proteomes" id="UP001519294">
    <property type="component" value="Unassembled WGS sequence"/>
</dbReference>
<keyword evidence="4" id="KW-0411">Iron-sulfur</keyword>
<dbReference type="Gene3D" id="3.30.9.10">
    <property type="entry name" value="D-Amino Acid Oxidase, subunit A, domain 2"/>
    <property type="match status" value="1"/>
</dbReference>
<dbReference type="InterPro" id="IPR036188">
    <property type="entry name" value="FAD/NAD-bd_sf"/>
</dbReference>
<sequence>MTKYQLPKHPESYWRENMNIPDFPPLDKDIEVDVVIVGGGITGITSAYLLANEGMKVALLEADKVLGGTTGHTTAKITAQHGLIYDELIKSLGKNKARLYYEANRDALNFIEKTIHQHQINCDFRRQDAYLYAENEEYARKIKQEAKAYEKLGIDGEIVDKLPLDIIIRNALIMRNQAQFHPLEYLSHLVQHFTDKGGHIFEGTTAVNVESEKEKPVVQTRENKRVTASYVLACSHFPFYEGMGFYSTRMYANRSYIVAAKTKKSFPGGMYISAGQPTRSLRSVTINGEEMVLIVGESHKTGQGGNTMKHYEALASFGEYVLGMEEIPYRWSAQDLTTLDKVPYVGEITSHQPKILIATGYRKWGMSNGTAAALLLRDQVLDKENHYHALFTPARFHVHPSLKNFFTQNADVATHLIKGKLDITDTNPKNLANDEGAVFRMNGERKGAYRDDKGELHIVDTTCTHVGCEVEWNEGEKTWDCPCHGSRFSYTGEVMEGPAEKPLQTYDFKMLDIATSEDSGY</sequence>
<feature type="domain" description="Rieske" evidence="6">
    <location>
        <begin position="423"/>
        <end position="506"/>
    </location>
</feature>
<dbReference type="Gene3D" id="2.102.10.10">
    <property type="entry name" value="Rieske [2Fe-2S] iron-sulphur domain"/>
    <property type="match status" value="1"/>
</dbReference>
<dbReference type="InterPro" id="IPR005805">
    <property type="entry name" value="Rieske_Fe-S_prot_C"/>
</dbReference>
<dbReference type="Pfam" id="PF01266">
    <property type="entry name" value="DAO"/>
    <property type="match status" value="1"/>
</dbReference>
<dbReference type="RefSeq" id="WP_029268391.1">
    <property type="nucleotide sequence ID" value="NZ_JAGIKX010000004.1"/>
</dbReference>
<evidence type="ECO:0000256" key="5">
    <source>
        <dbReference type="ARBA" id="ARBA00023157"/>
    </source>
</evidence>
<dbReference type="SUPFAM" id="SSF51905">
    <property type="entry name" value="FAD/NAD(P)-binding domain"/>
    <property type="match status" value="1"/>
</dbReference>
<evidence type="ECO:0000313" key="7">
    <source>
        <dbReference type="EMBL" id="MBP2256993.1"/>
    </source>
</evidence>
<keyword evidence="1" id="KW-0001">2Fe-2S</keyword>
<dbReference type="InterPro" id="IPR017941">
    <property type="entry name" value="Rieske_2Fe-2S"/>
</dbReference>
<evidence type="ECO:0000256" key="1">
    <source>
        <dbReference type="ARBA" id="ARBA00022714"/>
    </source>
</evidence>
<accession>A0ABS4S662</accession>
<dbReference type="PANTHER" id="PTHR13847:SF274">
    <property type="entry name" value="RIESKE 2FE-2S IRON-SULFUR PROTEIN YHFW-RELATED"/>
    <property type="match status" value="1"/>
</dbReference>
<evidence type="ECO:0000256" key="4">
    <source>
        <dbReference type="ARBA" id="ARBA00023014"/>
    </source>
</evidence>